<dbReference type="EMBL" id="LR590481">
    <property type="protein sequence ID" value="VTQ89108.1"/>
    <property type="molecule type" value="Genomic_DNA"/>
</dbReference>
<dbReference type="InterPro" id="IPR050836">
    <property type="entry name" value="SDS22/Internalin_LRR"/>
</dbReference>
<proteinExistence type="predicted"/>
<dbReference type="Proteomes" id="UP000308489">
    <property type="component" value="Chromosome 1"/>
</dbReference>
<feature type="compositionally biased region" description="Polar residues" evidence="3">
    <location>
        <begin position="425"/>
        <end position="437"/>
    </location>
</feature>
<dbReference type="KEGG" id="hhw:NCTC503_01341"/>
<feature type="compositionally biased region" description="Basic residues" evidence="3">
    <location>
        <begin position="393"/>
        <end position="415"/>
    </location>
</feature>
<feature type="signal peptide" evidence="5">
    <location>
        <begin position="1"/>
        <end position="21"/>
    </location>
</feature>
<feature type="transmembrane region" description="Helical" evidence="4">
    <location>
        <begin position="531"/>
        <end position="550"/>
    </location>
</feature>
<dbReference type="InterPro" id="IPR032675">
    <property type="entry name" value="LRR_dom_sf"/>
</dbReference>
<feature type="region of interest" description="Disordered" evidence="3">
    <location>
        <begin position="455"/>
        <end position="523"/>
    </location>
</feature>
<dbReference type="Gene3D" id="3.80.10.10">
    <property type="entry name" value="Ribonuclease Inhibitor"/>
    <property type="match status" value="1"/>
</dbReference>
<feature type="compositionally biased region" description="Basic and acidic residues" evidence="3">
    <location>
        <begin position="462"/>
        <end position="518"/>
    </location>
</feature>
<keyword evidence="4" id="KW-0812">Transmembrane</keyword>
<dbReference type="InterPro" id="IPR001611">
    <property type="entry name" value="Leu-rich_rpt"/>
</dbReference>
<evidence type="ECO:0000313" key="7">
    <source>
        <dbReference type="Proteomes" id="UP000308489"/>
    </source>
</evidence>
<dbReference type="PANTHER" id="PTHR46652:SF3">
    <property type="entry name" value="LEUCINE-RICH REPEAT-CONTAINING PROTEIN 9"/>
    <property type="match status" value="1"/>
</dbReference>
<name>A0A4U9RDK7_HATHI</name>
<dbReference type="Pfam" id="PF12799">
    <property type="entry name" value="LRR_4"/>
    <property type="match status" value="1"/>
</dbReference>
<protein>
    <submittedName>
        <fullName evidence="6">Copper amine oxidase family protein,Leucine Rich Repeat (LRR)-containing protein,Transglutaminase-like superfamily protein</fullName>
    </submittedName>
</protein>
<keyword evidence="1" id="KW-0433">Leucine-rich repeat</keyword>
<keyword evidence="4" id="KW-1133">Transmembrane helix</keyword>
<keyword evidence="7" id="KW-1185">Reference proteome</keyword>
<keyword evidence="4" id="KW-0472">Membrane</keyword>
<dbReference type="SUPFAM" id="SSF52058">
    <property type="entry name" value="L domain-like"/>
    <property type="match status" value="1"/>
</dbReference>
<evidence type="ECO:0000256" key="5">
    <source>
        <dbReference type="SAM" id="SignalP"/>
    </source>
</evidence>
<keyword evidence="5" id="KW-0732">Signal</keyword>
<accession>A0A4U9RDK7</accession>
<feature type="chain" id="PRO_5038905967" evidence="5">
    <location>
        <begin position="22"/>
        <end position="558"/>
    </location>
</feature>
<reference evidence="6 7" key="1">
    <citation type="submission" date="2019-05" db="EMBL/GenBank/DDBJ databases">
        <authorList>
            <consortium name="Pathogen Informatics"/>
        </authorList>
    </citation>
    <scope>NUCLEOTIDE SEQUENCE [LARGE SCALE GENOMIC DNA]</scope>
    <source>
        <strain evidence="6 7">NCTC503</strain>
    </source>
</reference>
<dbReference type="InterPro" id="IPR025875">
    <property type="entry name" value="Leu-rich_rpt_4"/>
</dbReference>
<keyword evidence="2" id="KW-0677">Repeat</keyword>
<organism evidence="6 7">
    <name type="scientific">Hathewaya histolytica</name>
    <name type="common">Clostridium histolyticum</name>
    <dbReference type="NCBI Taxonomy" id="1498"/>
    <lineage>
        <taxon>Bacteria</taxon>
        <taxon>Bacillati</taxon>
        <taxon>Bacillota</taxon>
        <taxon>Clostridia</taxon>
        <taxon>Eubacteriales</taxon>
        <taxon>Clostridiaceae</taxon>
        <taxon>Hathewaya</taxon>
    </lineage>
</organism>
<evidence type="ECO:0000256" key="3">
    <source>
        <dbReference type="SAM" id="MobiDB-lite"/>
    </source>
</evidence>
<evidence type="ECO:0000256" key="4">
    <source>
        <dbReference type="SAM" id="Phobius"/>
    </source>
</evidence>
<evidence type="ECO:0000256" key="2">
    <source>
        <dbReference type="ARBA" id="ARBA00022737"/>
    </source>
</evidence>
<sequence>MLKKKSKVAIVIATIISTMIANNTLVTMKVYAQERKVIEKVSDEKIIDIPDPKFRQVINYALGEDRKSDAPIKKSEMESLKEINGDKAIPFLPMEQWLVKGIHDRGIKSIEGLQYAINLEKLDLSENEIKDLTPLKNLKKLTYIELDRNMLGDLTPLSNLTNLTHLNIYNNEAIVDMTPISKLEKLEWLDLHWCNRGKQTVNVEPLGKLINMKELNLESNLVSDISFTKSLKKLTLIGVGANNITDMSPLSNLIMKSYVDWDGTYVGMLVQSLKSPVNINIDYKESIYKIKDPVKGLDEYMKANDAIPEVQFLAGQENENVLLNYNKDTREIEVIVKENLGKEPRKIESNILLDYGFYSLGIKLNIKQDINSKVKDTNIEHKDKDIKNEKKNHENKKHENKKVTHNGKKDRKGNLKKGTSLGKGVNTSSNGIKKHINSFNKNGQAKYVSLNNVKSESVSKNVRSEDTVNKSKDLTNLEKEVKESIKPEKDNKQKVETSEKTIKKESESKEKTNKDESKSTVVSTTDKKNRMPIFFGIGLSTTLVAVLLFLNNKKKVSK</sequence>
<dbReference type="PANTHER" id="PTHR46652">
    <property type="entry name" value="LEUCINE-RICH REPEAT AND IQ DOMAIN-CONTAINING PROTEIN 1-RELATED"/>
    <property type="match status" value="1"/>
</dbReference>
<dbReference type="RefSeq" id="WP_171011998.1">
    <property type="nucleotide sequence ID" value="NZ_CBCRUQ010000017.1"/>
</dbReference>
<gene>
    <name evidence="6" type="primary">inlA_2</name>
    <name evidence="6" type="ORF">NCTC503_01341</name>
</gene>
<dbReference type="AlphaFoldDB" id="A0A4U9RDK7"/>
<evidence type="ECO:0000256" key="1">
    <source>
        <dbReference type="ARBA" id="ARBA00022614"/>
    </source>
</evidence>
<evidence type="ECO:0000313" key="6">
    <source>
        <dbReference type="EMBL" id="VTQ89108.1"/>
    </source>
</evidence>
<feature type="region of interest" description="Disordered" evidence="3">
    <location>
        <begin position="381"/>
        <end position="437"/>
    </location>
</feature>
<feature type="compositionally biased region" description="Basic and acidic residues" evidence="3">
    <location>
        <begin position="381"/>
        <end position="392"/>
    </location>
</feature>
<dbReference type="PROSITE" id="PS51450">
    <property type="entry name" value="LRR"/>
    <property type="match status" value="2"/>
</dbReference>